<dbReference type="Pfam" id="PF00929">
    <property type="entry name" value="RNase_T"/>
    <property type="match status" value="1"/>
</dbReference>
<reference evidence="4 5" key="2">
    <citation type="journal article" date="2011" name="Stand. Genomic Sci.">
        <title>Complete genome sequence of Calditerrivibrio nitroreducens type strain (Yu37-1).</title>
        <authorList>
            <person name="Pitluck S."/>
            <person name="Sikorski J."/>
            <person name="Zeytun A."/>
            <person name="Lapidus A."/>
            <person name="Nolan M."/>
            <person name="Lucas S."/>
            <person name="Hammon N."/>
            <person name="Deshpande S."/>
            <person name="Cheng J.F."/>
            <person name="Tapia R."/>
            <person name="Han C."/>
            <person name="Goodwin L."/>
            <person name="Liolios K."/>
            <person name="Pagani I."/>
            <person name="Ivanova N."/>
            <person name="Mavromatis K."/>
            <person name="Pati A."/>
            <person name="Chen A."/>
            <person name="Palaniappan K."/>
            <person name="Hauser L."/>
            <person name="Chang Y.J."/>
            <person name="Jeffries C.D."/>
            <person name="Detter J.C."/>
            <person name="Brambilla E."/>
            <person name="Djao O.D."/>
            <person name="Rohde M."/>
            <person name="Spring S."/>
            <person name="Goker M."/>
            <person name="Woyke T."/>
            <person name="Bristow J."/>
            <person name="Eisen J.A."/>
            <person name="Markowitz V."/>
            <person name="Hugenholtz P."/>
            <person name="Kyrpides N.C."/>
            <person name="Klenk H.P."/>
            <person name="Land M."/>
        </authorList>
    </citation>
    <scope>NUCLEOTIDE SEQUENCE [LARGE SCALE GENOMIC DNA]</scope>
    <source>
        <strain evidence="5">DSM 19672 / NBRC 101217 / Yu37-1</strain>
    </source>
</reference>
<evidence type="ECO:0000256" key="2">
    <source>
        <dbReference type="ARBA" id="ARBA00026073"/>
    </source>
</evidence>
<dbReference type="EMBL" id="CP002347">
    <property type="protein sequence ID" value="ADR17995.1"/>
    <property type="molecule type" value="Genomic_DNA"/>
</dbReference>
<proteinExistence type="predicted"/>
<evidence type="ECO:0000313" key="4">
    <source>
        <dbReference type="EMBL" id="ADR17995.1"/>
    </source>
</evidence>
<dbReference type="Gene3D" id="3.30.420.10">
    <property type="entry name" value="Ribonuclease H-like superfamily/Ribonuclease H"/>
    <property type="match status" value="1"/>
</dbReference>
<dbReference type="GO" id="GO:0003677">
    <property type="term" value="F:DNA binding"/>
    <property type="evidence" value="ECO:0007669"/>
    <property type="project" value="InterPro"/>
</dbReference>
<dbReference type="GO" id="GO:0005829">
    <property type="term" value="C:cytosol"/>
    <property type="evidence" value="ECO:0007669"/>
    <property type="project" value="TreeGrafter"/>
</dbReference>
<comment type="function">
    <text evidence="1">DNA polymerase III is a complex, multichain enzyme responsible for most of the replicative synthesis in bacteria. The epsilon subunit contain the editing function and is a proofreading 3'-5' exonuclease.</text>
</comment>
<keyword evidence="4" id="KW-0548">Nucleotidyltransferase</keyword>
<dbReference type="PANTHER" id="PTHR30231:SF41">
    <property type="entry name" value="DNA POLYMERASE III SUBUNIT EPSILON"/>
    <property type="match status" value="1"/>
</dbReference>
<dbReference type="GO" id="GO:0045004">
    <property type="term" value="P:DNA replication proofreading"/>
    <property type="evidence" value="ECO:0007669"/>
    <property type="project" value="TreeGrafter"/>
</dbReference>
<dbReference type="OrthoDB" id="9803913at2"/>
<dbReference type="CDD" id="cd06127">
    <property type="entry name" value="DEDDh"/>
    <property type="match status" value="1"/>
</dbReference>
<dbReference type="GO" id="GO:0003887">
    <property type="term" value="F:DNA-directed DNA polymerase activity"/>
    <property type="evidence" value="ECO:0007669"/>
    <property type="project" value="UniProtKB-EC"/>
</dbReference>
<keyword evidence="5" id="KW-1185">Reference proteome</keyword>
<dbReference type="InterPro" id="IPR036397">
    <property type="entry name" value="RNaseH_sf"/>
</dbReference>
<evidence type="ECO:0000259" key="3">
    <source>
        <dbReference type="SMART" id="SM00479"/>
    </source>
</evidence>
<dbReference type="RefSeq" id="WP_013450212.1">
    <property type="nucleotide sequence ID" value="NC_014758.1"/>
</dbReference>
<dbReference type="Proteomes" id="UP000007039">
    <property type="component" value="Chromosome"/>
</dbReference>
<dbReference type="FunFam" id="3.30.420.10:FF:000045">
    <property type="entry name" value="3'-5' exonuclease DinG"/>
    <property type="match status" value="1"/>
</dbReference>
<sequence precursor="true">MQNIVELLDKPLDEVSFVVFDLETTGLNPDNGDQIIEMGAFKIEEGFKLVRDPFHTMVKPDIFIPNEIHGITEMELKNAPDICTALYDFIDFSRGSVLVAHKASKDIAFLRAAMREYLIDDSFDFLVIDTIKFSQRLYPDFKYHNLDYLIEKHHISINSKFKRHRAIYDAEATAKIFLKMIRKIFNEQCYLLSELFEFISK</sequence>
<dbReference type="GO" id="GO:0008408">
    <property type="term" value="F:3'-5' exonuclease activity"/>
    <property type="evidence" value="ECO:0007669"/>
    <property type="project" value="TreeGrafter"/>
</dbReference>
<keyword evidence="4" id="KW-0808">Transferase</keyword>
<dbReference type="PANTHER" id="PTHR30231">
    <property type="entry name" value="DNA POLYMERASE III SUBUNIT EPSILON"/>
    <property type="match status" value="1"/>
</dbReference>
<dbReference type="InterPro" id="IPR013520">
    <property type="entry name" value="Ribonucl_H"/>
</dbReference>
<dbReference type="eggNOG" id="COG2176">
    <property type="taxonomic scope" value="Bacteria"/>
</dbReference>
<dbReference type="NCBIfam" id="TIGR00573">
    <property type="entry name" value="dnaq"/>
    <property type="match status" value="1"/>
</dbReference>
<dbReference type="InterPro" id="IPR006054">
    <property type="entry name" value="DnaQ"/>
</dbReference>
<dbReference type="KEGG" id="cni:Calni_0079"/>
<gene>
    <name evidence="4" type="ordered locus">Calni_0079</name>
</gene>
<dbReference type="HOGENOM" id="CLU_047806_7_1_0"/>
<dbReference type="SMART" id="SM00479">
    <property type="entry name" value="EXOIII"/>
    <property type="match status" value="1"/>
</dbReference>
<dbReference type="AlphaFoldDB" id="E4TIH0"/>
<accession>E4TIH0</accession>
<dbReference type="EC" id="2.7.7.7" evidence="4"/>
<dbReference type="InterPro" id="IPR012337">
    <property type="entry name" value="RNaseH-like_sf"/>
</dbReference>
<name>E4TIH0_CALNY</name>
<protein>
    <submittedName>
        <fullName evidence="4">DNA polymerase III, epsilon subunit</fullName>
        <ecNumber evidence="4">2.7.7.7</ecNumber>
    </submittedName>
</protein>
<dbReference type="SUPFAM" id="SSF53098">
    <property type="entry name" value="Ribonuclease H-like"/>
    <property type="match status" value="1"/>
</dbReference>
<feature type="domain" description="Exonuclease" evidence="3">
    <location>
        <begin position="16"/>
        <end position="186"/>
    </location>
</feature>
<evidence type="ECO:0000256" key="1">
    <source>
        <dbReference type="ARBA" id="ARBA00025483"/>
    </source>
</evidence>
<comment type="subunit">
    <text evidence="2">DNA polymerase III contains a core (composed of alpha, epsilon and theta chains) that associates with a tau subunit. This core dimerizes to form the POLIII' complex. PolIII' associates with the gamma complex (composed of gamma, delta, delta', psi and chi chains) and with the beta chain to form the complete DNA polymerase III complex.</text>
</comment>
<evidence type="ECO:0000313" key="5">
    <source>
        <dbReference type="Proteomes" id="UP000007039"/>
    </source>
</evidence>
<dbReference type="STRING" id="768670.Calni_0079"/>
<reference key="1">
    <citation type="submission" date="2010-11" db="EMBL/GenBank/DDBJ databases">
        <title>The complete genome of chromosome of Calditerrivibrio nitroreducens DSM 19672.</title>
        <authorList>
            <consortium name="US DOE Joint Genome Institute (JGI-PGF)"/>
            <person name="Lucas S."/>
            <person name="Copeland A."/>
            <person name="Lapidus A."/>
            <person name="Bruce D."/>
            <person name="Goodwin L."/>
            <person name="Pitluck S."/>
            <person name="Kyrpides N."/>
            <person name="Mavromatis K."/>
            <person name="Ivanova N."/>
            <person name="Mikhailova N."/>
            <person name="Zeytun A."/>
            <person name="Brettin T."/>
            <person name="Detter J.C."/>
            <person name="Tapia R."/>
            <person name="Han C."/>
            <person name="Land M."/>
            <person name="Hauser L."/>
            <person name="Markowitz V."/>
            <person name="Cheng J.-F."/>
            <person name="Hugenholtz P."/>
            <person name="Woyke T."/>
            <person name="Wu D."/>
            <person name="Spring S."/>
            <person name="Schroeder M."/>
            <person name="Brambilla E."/>
            <person name="Klenk H.-P."/>
            <person name="Eisen J.A."/>
        </authorList>
    </citation>
    <scope>NUCLEOTIDE SEQUENCE [LARGE SCALE GENOMIC DNA]</scope>
    <source>
        <strain>DSM 19672</strain>
    </source>
</reference>
<organism evidence="4 5">
    <name type="scientific">Calditerrivibrio nitroreducens (strain DSM 19672 / NBRC 101217 / Yu37-1)</name>
    <dbReference type="NCBI Taxonomy" id="768670"/>
    <lineage>
        <taxon>Bacteria</taxon>
        <taxon>Pseudomonadati</taxon>
        <taxon>Deferribacterota</taxon>
        <taxon>Deferribacteres</taxon>
        <taxon>Deferribacterales</taxon>
        <taxon>Calditerrivibrionaceae</taxon>
    </lineage>
</organism>